<evidence type="ECO:0000313" key="9">
    <source>
        <dbReference type="Proteomes" id="UP000230249"/>
    </source>
</evidence>
<dbReference type="VEuPathDB" id="FungiDB:CJJ09_004648"/>
<dbReference type="VEuPathDB" id="FungiDB:CJI96_0004515"/>
<dbReference type="OMA" id="GTNDEAC"/>
<dbReference type="VEuPathDB" id="FungiDB:CJJ07_001424"/>
<reference evidence="7" key="4">
    <citation type="submission" date="2024-03" db="EMBL/GenBank/DDBJ databases">
        <title>Improved genome assembly of Candida auris strain B8441 and annotation of B11205.</title>
        <authorList>
            <person name="Cauldron N.C."/>
            <person name="Shea T."/>
            <person name="Cuomo C.A."/>
        </authorList>
    </citation>
    <scope>NUCLEOTIDE SEQUENCE</scope>
    <source>
        <strain evidence="7">B8441</strain>
    </source>
</reference>
<feature type="region of interest" description="Disordered" evidence="6">
    <location>
        <begin position="1"/>
        <end position="22"/>
    </location>
</feature>
<evidence type="ECO:0000256" key="6">
    <source>
        <dbReference type="SAM" id="MobiDB-lite"/>
    </source>
</evidence>
<dbReference type="GO" id="GO:0033617">
    <property type="term" value="P:mitochondrial respiratory chain complex IV assembly"/>
    <property type="evidence" value="ECO:0007669"/>
    <property type="project" value="TreeGrafter"/>
</dbReference>
<evidence type="ECO:0000256" key="2">
    <source>
        <dbReference type="ARBA" id="ARBA00022490"/>
    </source>
</evidence>
<evidence type="ECO:0000256" key="1">
    <source>
        <dbReference type="ARBA" id="ARBA00004496"/>
    </source>
</evidence>
<evidence type="ECO:0000256" key="3">
    <source>
        <dbReference type="ARBA" id="ARBA00023157"/>
    </source>
</evidence>
<sequence length="117" mass="12892">MASGAPGGNFRGWTPTPPERGAFPLDHYGDCKNQMMEYLKCMKFTENKNAPNCRILAKNYLQCRMDNQLMEKSDWDSLGLVNLPGDSAETKTDTSGPADQHSKGQESSQSQNSKTSA</sequence>
<name>A0A2H0ZG36_CANAR</name>
<gene>
    <name evidence="8" type="ORF">B9J08_004635</name>
    <name evidence="7" type="ORF">B9J08_04594</name>
</gene>
<dbReference type="Proteomes" id="UP000230249">
    <property type="component" value="Unassembled WGS sequence"/>
</dbReference>
<evidence type="ECO:0000256" key="5">
    <source>
        <dbReference type="ARBA" id="ARBA00038223"/>
    </source>
</evidence>
<keyword evidence="9" id="KW-1185">Reference proteome</keyword>
<feature type="region of interest" description="Disordered" evidence="6">
    <location>
        <begin position="74"/>
        <end position="117"/>
    </location>
</feature>
<comment type="subcellular location">
    <subcellularLocation>
        <location evidence="1">Cytoplasm</location>
    </subcellularLocation>
</comment>
<dbReference type="VEuPathDB" id="FungiDB:QG37_07408"/>
<dbReference type="EMBL" id="PEKT03000005">
    <property type="protein sequence ID" value="KAK8439046.1"/>
    <property type="molecule type" value="Genomic_DNA"/>
</dbReference>
<dbReference type="EMBL" id="PEKT02000009">
    <property type="protein sequence ID" value="PIS49611.1"/>
    <property type="molecule type" value="Genomic_DNA"/>
</dbReference>
<dbReference type="PANTHER" id="PTHR21107">
    <property type="entry name" value="CYTOCHROME C OXIDASE ASSEMBLY PROTEIN COX19"/>
    <property type="match status" value="1"/>
</dbReference>
<dbReference type="PANTHER" id="PTHR21107:SF2">
    <property type="entry name" value="CYTOCHROME C OXIDASE ASSEMBLY PROTEIN COX19"/>
    <property type="match status" value="1"/>
</dbReference>
<evidence type="ECO:0000313" key="7">
    <source>
        <dbReference type="EMBL" id="KAK8439046.1"/>
    </source>
</evidence>
<dbReference type="VEuPathDB" id="FungiDB:CJI97_004817"/>
<proteinExistence type="inferred from homology"/>
<reference evidence="8" key="2">
    <citation type="submission" date="2017-11" db="EMBL/GenBank/DDBJ databases">
        <title>Candida auris genome assembly and annotation.</title>
        <authorList>
            <person name="Munoz J.F."/>
            <person name="Gade L.G."/>
            <person name="Chow N.A."/>
            <person name="Litvintseva A.P."/>
            <person name="Loparev V.N."/>
            <person name="Cuomo C.A."/>
        </authorList>
    </citation>
    <scope>NUCLEOTIDE SEQUENCE</scope>
    <source>
        <strain evidence="8">B8441</strain>
    </source>
</reference>
<reference evidence="7 9" key="3">
    <citation type="journal article" date="2018" name="Nat. Commun.">
        <title>Genomic insights into multidrug-resistance, mating and virulence in Candida auris and related emerging species.</title>
        <authorList>
            <person name="Munoz J.F."/>
            <person name="Gade L."/>
            <person name="Chow N.A."/>
            <person name="Loparev V.N."/>
            <person name="Juieng P."/>
            <person name="Berkow E.L."/>
            <person name="Farrer R.A."/>
            <person name="Litvintseva A.P."/>
            <person name="Cuomo C.A."/>
        </authorList>
    </citation>
    <scope>GENOME REANNOTATION</scope>
    <source>
        <strain evidence="7 9">B8441</strain>
    </source>
</reference>
<comment type="function">
    <text evidence="4">Required for the assembly of mitochondrial cytochrome c oxidase.</text>
</comment>
<keyword evidence="2" id="KW-0963">Cytoplasm</keyword>
<evidence type="ECO:0000256" key="4">
    <source>
        <dbReference type="ARBA" id="ARBA00037279"/>
    </source>
</evidence>
<comment type="caution">
    <text evidence="8">The sequence shown here is derived from an EMBL/GenBank/DDBJ whole genome shotgun (WGS) entry which is preliminary data.</text>
</comment>
<keyword evidence="3" id="KW-1015">Disulfide bond</keyword>
<dbReference type="PROSITE" id="PS51808">
    <property type="entry name" value="CHCH"/>
    <property type="match status" value="1"/>
</dbReference>
<evidence type="ECO:0000313" key="8">
    <source>
        <dbReference type="EMBL" id="PIS49611.1"/>
    </source>
</evidence>
<dbReference type="InterPro" id="IPR051383">
    <property type="entry name" value="COX19"/>
</dbReference>
<feature type="compositionally biased region" description="Polar residues" evidence="6">
    <location>
        <begin position="105"/>
        <end position="117"/>
    </location>
</feature>
<comment type="similarity">
    <text evidence="5">Belongs to the COX19 family.</text>
</comment>
<dbReference type="AlphaFoldDB" id="A0A2H0ZG36"/>
<organism evidence="8">
    <name type="scientific">Candidozyma auris</name>
    <name type="common">Yeast</name>
    <name type="synonym">Candida auris</name>
    <dbReference type="NCBI Taxonomy" id="498019"/>
    <lineage>
        <taxon>Eukaryota</taxon>
        <taxon>Fungi</taxon>
        <taxon>Dikarya</taxon>
        <taxon>Ascomycota</taxon>
        <taxon>Saccharomycotina</taxon>
        <taxon>Pichiomycetes</taxon>
        <taxon>Metschnikowiaceae</taxon>
        <taxon>Candidozyma</taxon>
    </lineage>
</organism>
<dbReference type="STRING" id="498019.A0A2H0ZG36"/>
<dbReference type="VEuPathDB" id="FungiDB:B9J08_004635"/>
<accession>A0A5Q7YM84</accession>
<feature type="compositionally biased region" description="Gly residues" evidence="6">
    <location>
        <begin position="1"/>
        <end position="10"/>
    </location>
</feature>
<protein>
    <submittedName>
        <fullName evidence="8">Cytochrome c oxidase assembly protein COX19</fullName>
    </submittedName>
</protein>
<dbReference type="OrthoDB" id="268594at2759"/>
<dbReference type="GO" id="GO:0005758">
    <property type="term" value="C:mitochondrial intermembrane space"/>
    <property type="evidence" value="ECO:0007669"/>
    <property type="project" value="TreeGrafter"/>
</dbReference>
<accession>A0A2H0ZG36</accession>
<reference evidence="8 9" key="1">
    <citation type="journal article" date="2017" name="Clin. Infect. Dis.">
        <title>Simultaneous emergence of multidrug-resistant Candida auris on 3 continents confirmed by whole-genome sequencing and epidemiological analyses.</title>
        <authorList>
            <person name="Lockhart S.R."/>
            <person name="Etienne K.A."/>
            <person name="Vallabhaneni S."/>
            <person name="Farooqi J."/>
            <person name="Chowdhary A."/>
            <person name="Govender N.P."/>
            <person name="Colombo A.L."/>
            <person name="Calvo B."/>
            <person name="Cuomo C.A."/>
            <person name="Desjardins C.A."/>
            <person name="Berkow E.L."/>
            <person name="Castanheira M."/>
            <person name="Magobo R.E."/>
            <person name="Jabeen K."/>
            <person name="Asghar R.J."/>
            <person name="Meis J.F."/>
            <person name="Jackson B."/>
            <person name="Chiller T."/>
            <person name="Litvintseva A.P."/>
        </authorList>
    </citation>
    <scope>NUCLEOTIDE SEQUENCE [LARGE SCALE GENOMIC DNA]</scope>
    <source>
        <strain evidence="8 9">B8441</strain>
    </source>
</reference>